<dbReference type="RefSeq" id="WP_108174179.1">
    <property type="nucleotide sequence ID" value="NZ_PZZL01000001.1"/>
</dbReference>
<dbReference type="OrthoDB" id="5973229at2"/>
<dbReference type="PANTHER" id="PTHR31876">
    <property type="entry name" value="COV-LIKE PROTEIN 1"/>
    <property type="match status" value="1"/>
</dbReference>
<keyword evidence="1" id="KW-1133">Transmembrane helix</keyword>
<sequence>MRRVFLAGVLLLLPLAVTAFVVGWSVSFIYGFVGPGTVVGRFLTSLGLGFSSSSLAAYLIGILMVVALIYLLGLIAIVLQERLQDALDRVMRRIPLIGTVYDLSRRFVSMVDRKDADGLKSMSPVWCFFGGGRDGAAVLALLTSHEPVMVGEARYLGVLVPTAPVPIGGGLIYVPEDWVSDAEIGMDQLMSIYVSMGVTPPKAITAQASRAPSAASDS</sequence>
<keyword evidence="1" id="KW-0812">Transmembrane</keyword>
<feature type="transmembrane region" description="Helical" evidence="1">
    <location>
        <begin position="55"/>
        <end position="79"/>
    </location>
</feature>
<dbReference type="AlphaFoldDB" id="A0A2T4ZIB5"/>
<comment type="caution">
    <text evidence="2">The sequence shown here is derived from an EMBL/GenBank/DDBJ whole genome shotgun (WGS) entry which is preliminary data.</text>
</comment>
<dbReference type="Pfam" id="PF04367">
    <property type="entry name" value="DUF502"/>
    <property type="match status" value="1"/>
</dbReference>
<keyword evidence="1" id="KW-0472">Membrane</keyword>
<accession>A0A2T4ZIB5</accession>
<dbReference type="PANTHER" id="PTHR31876:SF26">
    <property type="entry name" value="PROTEIN LIKE COV 2"/>
    <property type="match status" value="1"/>
</dbReference>
<name>A0A2T4ZIB5_9HYPH</name>
<dbReference type="EMBL" id="PZZL01000001">
    <property type="protein sequence ID" value="PTM61729.1"/>
    <property type="molecule type" value="Genomic_DNA"/>
</dbReference>
<dbReference type="Proteomes" id="UP000241808">
    <property type="component" value="Unassembled WGS sequence"/>
</dbReference>
<keyword evidence="3" id="KW-1185">Reference proteome</keyword>
<organism evidence="2 3">
    <name type="scientific">Phreatobacter oligotrophus</name>
    <dbReference type="NCBI Taxonomy" id="1122261"/>
    <lineage>
        <taxon>Bacteria</taxon>
        <taxon>Pseudomonadati</taxon>
        <taxon>Pseudomonadota</taxon>
        <taxon>Alphaproteobacteria</taxon>
        <taxon>Hyphomicrobiales</taxon>
        <taxon>Phreatobacteraceae</taxon>
        <taxon>Phreatobacter</taxon>
    </lineage>
</organism>
<evidence type="ECO:0000313" key="3">
    <source>
        <dbReference type="Proteomes" id="UP000241808"/>
    </source>
</evidence>
<gene>
    <name evidence="2" type="ORF">C8P69_101400</name>
</gene>
<protein>
    <submittedName>
        <fullName evidence="2">Putative membrane protein</fullName>
    </submittedName>
</protein>
<reference evidence="2 3" key="1">
    <citation type="submission" date="2018-04" db="EMBL/GenBank/DDBJ databases">
        <title>Genomic Encyclopedia of Archaeal and Bacterial Type Strains, Phase II (KMG-II): from individual species to whole genera.</title>
        <authorList>
            <person name="Goeker M."/>
        </authorList>
    </citation>
    <scope>NUCLEOTIDE SEQUENCE [LARGE SCALE GENOMIC DNA]</scope>
    <source>
        <strain evidence="2 3">DSM 25521</strain>
    </source>
</reference>
<dbReference type="InterPro" id="IPR007462">
    <property type="entry name" value="COV1-like"/>
</dbReference>
<evidence type="ECO:0000256" key="1">
    <source>
        <dbReference type="SAM" id="Phobius"/>
    </source>
</evidence>
<proteinExistence type="predicted"/>
<evidence type="ECO:0000313" key="2">
    <source>
        <dbReference type="EMBL" id="PTM61729.1"/>
    </source>
</evidence>